<dbReference type="InterPro" id="IPR009057">
    <property type="entry name" value="Homeodomain-like_sf"/>
</dbReference>
<evidence type="ECO:0000313" key="5">
    <source>
        <dbReference type="EMBL" id="SNS78927.1"/>
    </source>
</evidence>
<dbReference type="GO" id="GO:0003700">
    <property type="term" value="F:DNA-binding transcription factor activity"/>
    <property type="evidence" value="ECO:0007669"/>
    <property type="project" value="InterPro"/>
</dbReference>
<dbReference type="GO" id="GO:0043565">
    <property type="term" value="F:sequence-specific DNA binding"/>
    <property type="evidence" value="ECO:0007669"/>
    <property type="project" value="InterPro"/>
</dbReference>
<keyword evidence="2" id="KW-0238">DNA-binding</keyword>
<dbReference type="Pfam" id="PF01965">
    <property type="entry name" value="DJ-1_PfpI"/>
    <property type="match status" value="1"/>
</dbReference>
<dbReference type="PROSITE" id="PS00041">
    <property type="entry name" value="HTH_ARAC_FAMILY_1"/>
    <property type="match status" value="1"/>
</dbReference>
<dbReference type="InterPro" id="IPR018060">
    <property type="entry name" value="HTH_AraC"/>
</dbReference>
<dbReference type="InterPro" id="IPR018062">
    <property type="entry name" value="HTH_AraC-typ_CS"/>
</dbReference>
<dbReference type="RefSeq" id="WP_342744966.1">
    <property type="nucleotide sequence ID" value="NZ_FZON01000032.1"/>
</dbReference>
<dbReference type="SMART" id="SM00342">
    <property type="entry name" value="HTH_ARAC"/>
    <property type="match status" value="1"/>
</dbReference>
<dbReference type="InterPro" id="IPR052158">
    <property type="entry name" value="INH-QAR"/>
</dbReference>
<evidence type="ECO:0000256" key="2">
    <source>
        <dbReference type="ARBA" id="ARBA00023125"/>
    </source>
</evidence>
<organism evidence="5 6">
    <name type="scientific">Antarctobacter heliothermus</name>
    <dbReference type="NCBI Taxonomy" id="74033"/>
    <lineage>
        <taxon>Bacteria</taxon>
        <taxon>Pseudomonadati</taxon>
        <taxon>Pseudomonadota</taxon>
        <taxon>Alphaproteobacteria</taxon>
        <taxon>Rhodobacterales</taxon>
        <taxon>Roseobacteraceae</taxon>
        <taxon>Antarctobacter</taxon>
    </lineage>
</organism>
<dbReference type="CDD" id="cd03136">
    <property type="entry name" value="GATase1_AraC_ArgR_like"/>
    <property type="match status" value="1"/>
</dbReference>
<dbReference type="Proteomes" id="UP000198440">
    <property type="component" value="Unassembled WGS sequence"/>
</dbReference>
<gene>
    <name evidence="5" type="ORF">SAMN04488078_103249</name>
</gene>
<name>A0A239HC22_9RHOB</name>
<evidence type="ECO:0000256" key="3">
    <source>
        <dbReference type="ARBA" id="ARBA00023163"/>
    </source>
</evidence>
<dbReference type="InterPro" id="IPR002818">
    <property type="entry name" value="DJ-1/PfpI"/>
</dbReference>
<dbReference type="Gene3D" id="3.40.50.880">
    <property type="match status" value="1"/>
</dbReference>
<sequence>MSMQNTAQTRQDATRTVAVLLFPNFSNLCLANAVEPLRAANTLARRPLYRWQYIGLTQDTLTSSSGLPVTPEETLARHPGGDYLLLLPSYDYQAQATPDTLRALRAARRRFGTLAGLDMGSWLLAAAGLLDGRHATLHWDELDRFAETFPEVGAHSERTVNDGDILSCGGGTTAFELMLDLVGQHHGPMLRLEVAALFMHGEHPAQSDLPPRLSDDQLVNAAVAIMRRNIEAPLPVAAVARRLNVTLRALERRFRDVLGGGPGATYRALRLNAAHRLVEQTTLSVNEIATRCGYEDASALTRAFRLSFGTTPRTLRKTS</sequence>
<dbReference type="SUPFAM" id="SSF46689">
    <property type="entry name" value="Homeodomain-like"/>
    <property type="match status" value="1"/>
</dbReference>
<reference evidence="5 6" key="1">
    <citation type="submission" date="2017-06" db="EMBL/GenBank/DDBJ databases">
        <authorList>
            <person name="Kim H.J."/>
            <person name="Triplett B.A."/>
        </authorList>
    </citation>
    <scope>NUCLEOTIDE SEQUENCE [LARGE SCALE GENOMIC DNA]</scope>
    <source>
        <strain evidence="5 6">DSM 11445</strain>
    </source>
</reference>
<evidence type="ECO:0000256" key="1">
    <source>
        <dbReference type="ARBA" id="ARBA00023015"/>
    </source>
</evidence>
<evidence type="ECO:0000313" key="6">
    <source>
        <dbReference type="Proteomes" id="UP000198440"/>
    </source>
</evidence>
<dbReference type="Pfam" id="PF12833">
    <property type="entry name" value="HTH_18"/>
    <property type="match status" value="1"/>
</dbReference>
<keyword evidence="1" id="KW-0805">Transcription regulation</keyword>
<dbReference type="PROSITE" id="PS01124">
    <property type="entry name" value="HTH_ARAC_FAMILY_2"/>
    <property type="match status" value="1"/>
</dbReference>
<keyword evidence="3" id="KW-0804">Transcription</keyword>
<accession>A0A239HC22</accession>
<evidence type="ECO:0000259" key="4">
    <source>
        <dbReference type="PROSITE" id="PS01124"/>
    </source>
</evidence>
<dbReference type="SUPFAM" id="SSF52317">
    <property type="entry name" value="Class I glutamine amidotransferase-like"/>
    <property type="match status" value="1"/>
</dbReference>
<dbReference type="PANTHER" id="PTHR43130:SF3">
    <property type="entry name" value="HTH-TYPE TRANSCRIPTIONAL REGULATOR RV1931C"/>
    <property type="match status" value="1"/>
</dbReference>
<dbReference type="AlphaFoldDB" id="A0A239HC22"/>
<protein>
    <submittedName>
        <fullName evidence="5">Transcriptional regulator, AraC family with amidase-like domain</fullName>
    </submittedName>
</protein>
<proteinExistence type="predicted"/>
<dbReference type="InterPro" id="IPR029062">
    <property type="entry name" value="Class_I_gatase-like"/>
</dbReference>
<feature type="domain" description="HTH araC/xylS-type" evidence="4">
    <location>
        <begin position="220"/>
        <end position="318"/>
    </location>
</feature>
<dbReference type="EMBL" id="FZON01000032">
    <property type="protein sequence ID" value="SNS78927.1"/>
    <property type="molecule type" value="Genomic_DNA"/>
</dbReference>
<dbReference type="PANTHER" id="PTHR43130">
    <property type="entry name" value="ARAC-FAMILY TRANSCRIPTIONAL REGULATOR"/>
    <property type="match status" value="1"/>
</dbReference>
<dbReference type="Gene3D" id="1.10.10.60">
    <property type="entry name" value="Homeodomain-like"/>
    <property type="match status" value="1"/>
</dbReference>